<dbReference type="Pfam" id="PF09989">
    <property type="entry name" value="DUF2229"/>
    <property type="match status" value="1"/>
</dbReference>
<accession>A0A3B1C9W0</accession>
<feature type="domain" description="DUF2229" evidence="1">
    <location>
        <begin position="2"/>
        <end position="89"/>
    </location>
</feature>
<dbReference type="InterPro" id="IPR051805">
    <property type="entry name" value="Dehydratase_Activator_Redct"/>
</dbReference>
<sequence length="600" mass="68925">KKNLFKYLSEYGITQKQIDEAVDFAITIEKKAKSILTDNAQEIINKAKGENKPLIIVLGRPYHLDPMINNGILDMIYDLGAYAITEDSIPDLHKENLEGVLPLTQWSYHNRLYLAAKWIVKQKYDKIATIQLNSFGCGPDAVVVDEVKSIIEAGGKIYISIKIDEMSNLGAAKIRIRSLLEAMDQNKNIELKPRLFTKKYSKEDKKKNIIVPYFAKTYSELMEPVLYRLGYNLVTLHKQSKENVDLGLRYVNNDMCYPAVIVIGDLLKALRSGKYDPDNSVVALTQTNGQCRASNYVPLLKKALVDAGFVNTPVITLSADSFAEGFVFNPIKLIKYTIILYAIADALLRLKTRTKPYEVHHGDTQCLYDRLQNELVQRAYEEPPSKKMLIEFIRYAVREFNKIEVDHKEDKRKVGISGEIYLKSNDFSNNNLIDWLENKGFEVKLPSYLKFFEYGYYSQIYDAKERINILPLKLSTRAINHFTIDHYRKIIEKELMRFKFYEPETLIEEAIKDNDNVMPQYLQFGEGWLLPMEIAAMAKEGVKDVISVQPFGCISNHIVAKGEYRELKDKFGVNMLLLDYEAGTSQVNIENRLELFLSSN</sequence>
<name>A0A3B1C9W0_9ZZZZ</name>
<protein>
    <submittedName>
        <fullName evidence="2">Activator of (R)-2-hydroxyglutaryl-CoA dehydratase</fullName>
    </submittedName>
</protein>
<organism evidence="2">
    <name type="scientific">hydrothermal vent metagenome</name>
    <dbReference type="NCBI Taxonomy" id="652676"/>
    <lineage>
        <taxon>unclassified sequences</taxon>
        <taxon>metagenomes</taxon>
        <taxon>ecological metagenomes</taxon>
    </lineage>
</organism>
<evidence type="ECO:0000259" key="1">
    <source>
        <dbReference type="Pfam" id="PF09989"/>
    </source>
</evidence>
<reference evidence="2" key="1">
    <citation type="submission" date="2018-06" db="EMBL/GenBank/DDBJ databases">
        <authorList>
            <person name="Zhirakovskaya E."/>
        </authorList>
    </citation>
    <scope>NUCLEOTIDE SEQUENCE</scope>
</reference>
<dbReference type="InterPro" id="IPR018709">
    <property type="entry name" value="CoA_activase_DUF2229"/>
</dbReference>
<feature type="non-terminal residue" evidence="2">
    <location>
        <position position="1"/>
    </location>
</feature>
<proteinExistence type="predicted"/>
<gene>
    <name evidence="2" type="ORF">MNBD_IGNAVI01-1839</name>
</gene>
<dbReference type="PANTHER" id="PTHR32329">
    <property type="entry name" value="BIFUNCTIONAL PROTEIN [INCLUDES 2-HYDROXYACYL-COA DEHYDRATASE (N-TER) AND ITS ACTIVATOR DOMAIN (C_TERM)-RELATED"/>
    <property type="match status" value="1"/>
</dbReference>
<dbReference type="EMBL" id="UOGD01000174">
    <property type="protein sequence ID" value="VAX20678.1"/>
    <property type="molecule type" value="Genomic_DNA"/>
</dbReference>
<dbReference type="PANTHER" id="PTHR32329:SF4">
    <property type="entry name" value="ACTIVATOR OF 2-HYDROXYACYL-COA DEHYDRATASE"/>
    <property type="match status" value="1"/>
</dbReference>
<dbReference type="AlphaFoldDB" id="A0A3B1C9W0"/>
<evidence type="ECO:0000313" key="2">
    <source>
        <dbReference type="EMBL" id="VAX20678.1"/>
    </source>
</evidence>